<feature type="compositionally biased region" description="Basic and acidic residues" evidence="1">
    <location>
        <begin position="69"/>
        <end position="81"/>
    </location>
</feature>
<keyword evidence="3" id="KW-1185">Reference proteome</keyword>
<evidence type="ECO:0000313" key="2">
    <source>
        <dbReference type="EMBL" id="KAK1137149.1"/>
    </source>
</evidence>
<feature type="compositionally biased region" description="Basic and acidic residues" evidence="1">
    <location>
        <begin position="105"/>
        <end position="114"/>
    </location>
</feature>
<dbReference type="Proteomes" id="UP001177670">
    <property type="component" value="Unassembled WGS sequence"/>
</dbReference>
<organism evidence="2 3">
    <name type="scientific">Melipona bicolor</name>
    <dbReference type="NCBI Taxonomy" id="60889"/>
    <lineage>
        <taxon>Eukaryota</taxon>
        <taxon>Metazoa</taxon>
        <taxon>Ecdysozoa</taxon>
        <taxon>Arthropoda</taxon>
        <taxon>Hexapoda</taxon>
        <taxon>Insecta</taxon>
        <taxon>Pterygota</taxon>
        <taxon>Neoptera</taxon>
        <taxon>Endopterygota</taxon>
        <taxon>Hymenoptera</taxon>
        <taxon>Apocrita</taxon>
        <taxon>Aculeata</taxon>
        <taxon>Apoidea</taxon>
        <taxon>Anthophila</taxon>
        <taxon>Apidae</taxon>
        <taxon>Melipona</taxon>
    </lineage>
</organism>
<feature type="region of interest" description="Disordered" evidence="1">
    <location>
        <begin position="146"/>
        <end position="171"/>
    </location>
</feature>
<reference evidence="2" key="1">
    <citation type="submission" date="2021-10" db="EMBL/GenBank/DDBJ databases">
        <title>Melipona bicolor Genome sequencing and assembly.</title>
        <authorList>
            <person name="Araujo N.S."/>
            <person name="Arias M.C."/>
        </authorList>
    </citation>
    <scope>NUCLEOTIDE SEQUENCE</scope>
    <source>
        <strain evidence="2">USP_2M_L1-L4_2017</strain>
        <tissue evidence="2">Whole body</tissue>
    </source>
</reference>
<proteinExistence type="predicted"/>
<evidence type="ECO:0000256" key="1">
    <source>
        <dbReference type="SAM" id="MobiDB-lite"/>
    </source>
</evidence>
<feature type="non-terminal residue" evidence="2">
    <location>
        <position position="1"/>
    </location>
</feature>
<sequence length="180" mass="20129">KKKEKEGIKSVLVLRGDQVGGTKHRESRRLTRREHWDRKNHAGCPGSVARRSKSSSVENIRPLFSGGETGRERLVSSDETIRRRRRASAGEQTGEKQTSRVGPRRKSEQSEGTRKSVIFPAGLAHTFSHYSLRKRCIPLQPHSSLITNQKQLGGPSPPQSSSLPSPPPAHFPFVRQAIQR</sequence>
<evidence type="ECO:0000313" key="3">
    <source>
        <dbReference type="Proteomes" id="UP001177670"/>
    </source>
</evidence>
<comment type="caution">
    <text evidence="2">The sequence shown here is derived from an EMBL/GenBank/DDBJ whole genome shotgun (WGS) entry which is preliminary data.</text>
</comment>
<accession>A0AA40KXU1</accession>
<dbReference type="AlphaFoldDB" id="A0AA40KXU1"/>
<feature type="region of interest" description="Disordered" evidence="1">
    <location>
        <begin position="1"/>
        <end position="117"/>
    </location>
</feature>
<name>A0AA40KXU1_9HYME</name>
<dbReference type="EMBL" id="JAHYIQ010000001">
    <property type="protein sequence ID" value="KAK1137149.1"/>
    <property type="molecule type" value="Genomic_DNA"/>
</dbReference>
<protein>
    <submittedName>
        <fullName evidence="2">Uncharacterized protein</fullName>
    </submittedName>
</protein>
<gene>
    <name evidence="2" type="ORF">K0M31_001674</name>
</gene>
<feature type="compositionally biased region" description="Low complexity" evidence="1">
    <location>
        <begin position="151"/>
        <end position="163"/>
    </location>
</feature>